<evidence type="ECO:0000313" key="3">
    <source>
        <dbReference type="Proteomes" id="UP000822688"/>
    </source>
</evidence>
<sequence length="156" mass="18288">MATMFTPTKDECKVAENLKKDVASKMETIQRMLNSFEQEVFKITWQVCNDYSFQVTMSPSQAMTSELEPGCKIQNMINELITQINVLRKTHMIKRIDELKVGLKGSQVLKKAMRYKIISKHEAQEFEKQLKNLENRHKALLQLHHRNQHATWLLVD</sequence>
<feature type="coiled-coil region" evidence="1">
    <location>
        <begin position="116"/>
        <end position="143"/>
    </location>
</feature>
<reference evidence="2" key="1">
    <citation type="submission" date="2020-06" db="EMBL/GenBank/DDBJ databases">
        <title>WGS assembly of Ceratodon purpureus strain R40.</title>
        <authorList>
            <person name="Carey S.B."/>
            <person name="Jenkins J."/>
            <person name="Shu S."/>
            <person name="Lovell J.T."/>
            <person name="Sreedasyam A."/>
            <person name="Maumus F."/>
            <person name="Tiley G.P."/>
            <person name="Fernandez-Pozo N."/>
            <person name="Barry K."/>
            <person name="Chen C."/>
            <person name="Wang M."/>
            <person name="Lipzen A."/>
            <person name="Daum C."/>
            <person name="Saski C.A."/>
            <person name="Payton A.C."/>
            <person name="Mcbreen J.C."/>
            <person name="Conrad R.E."/>
            <person name="Kollar L.M."/>
            <person name="Olsson S."/>
            <person name="Huttunen S."/>
            <person name="Landis J.B."/>
            <person name="Wickett N.J."/>
            <person name="Johnson M.G."/>
            <person name="Rensing S.A."/>
            <person name="Grimwood J."/>
            <person name="Schmutz J."/>
            <person name="Mcdaniel S.F."/>
        </authorList>
    </citation>
    <scope>NUCLEOTIDE SEQUENCE</scope>
    <source>
        <strain evidence="2">R40</strain>
    </source>
</reference>
<proteinExistence type="predicted"/>
<keyword evidence="3" id="KW-1185">Reference proteome</keyword>
<accession>A0A8T0HDW0</accession>
<gene>
    <name evidence="2" type="ORF">KC19_7G119700</name>
</gene>
<name>A0A8T0HDW0_CERPU</name>
<dbReference type="AlphaFoldDB" id="A0A8T0HDW0"/>
<dbReference type="Proteomes" id="UP000822688">
    <property type="component" value="Chromosome 7"/>
</dbReference>
<keyword evidence="1" id="KW-0175">Coiled coil</keyword>
<evidence type="ECO:0000256" key="1">
    <source>
        <dbReference type="SAM" id="Coils"/>
    </source>
</evidence>
<comment type="caution">
    <text evidence="2">The sequence shown here is derived from an EMBL/GenBank/DDBJ whole genome shotgun (WGS) entry which is preliminary data.</text>
</comment>
<organism evidence="2 3">
    <name type="scientific">Ceratodon purpureus</name>
    <name type="common">Fire moss</name>
    <name type="synonym">Dicranum purpureum</name>
    <dbReference type="NCBI Taxonomy" id="3225"/>
    <lineage>
        <taxon>Eukaryota</taxon>
        <taxon>Viridiplantae</taxon>
        <taxon>Streptophyta</taxon>
        <taxon>Embryophyta</taxon>
        <taxon>Bryophyta</taxon>
        <taxon>Bryophytina</taxon>
        <taxon>Bryopsida</taxon>
        <taxon>Dicranidae</taxon>
        <taxon>Pseudoditrichales</taxon>
        <taxon>Ditrichaceae</taxon>
        <taxon>Ceratodon</taxon>
    </lineage>
</organism>
<protein>
    <submittedName>
        <fullName evidence="2">Uncharacterized protein</fullName>
    </submittedName>
</protein>
<dbReference type="EMBL" id="CM026428">
    <property type="protein sequence ID" value="KAG0567222.1"/>
    <property type="molecule type" value="Genomic_DNA"/>
</dbReference>
<evidence type="ECO:0000313" key="2">
    <source>
        <dbReference type="EMBL" id="KAG0567222.1"/>
    </source>
</evidence>